<accession>A0A7S2YXP9</accession>
<dbReference type="PANTHER" id="PTHR35742">
    <property type="entry name" value="THYLAKOID LUMENAL 16.5 KDA PROTEIN, CHLOROPLASTIC"/>
    <property type="match status" value="1"/>
</dbReference>
<sequence length="209" mass="21902">MSGQRVAPVRASSSSPPSSSRPSVVAPKVPLLDRRGALISGVVGMASFAATVAAPLPARAILEYDDEDEELKKKMMKTRREAVVREKSAEKDFLKEEGLATSGLKKEISVVQNTVNTLSRAGSLLEEGDRSAVADLLGDANWVGRFKDAAQRVSTGADLDAAYKGLGDLSSAARSGGDVKAIKSTYVVAVSALERWARSAGVNKAVSGL</sequence>
<evidence type="ECO:0000313" key="3">
    <source>
        <dbReference type="EMBL" id="CAE0011151.1"/>
    </source>
</evidence>
<dbReference type="Pfam" id="PF20675">
    <property type="entry name" value="MPH2"/>
    <property type="match status" value="1"/>
</dbReference>
<dbReference type="InterPro" id="IPR038862">
    <property type="entry name" value="MPH2"/>
</dbReference>
<dbReference type="PANTHER" id="PTHR35742:SF1">
    <property type="entry name" value="THYLAKOID LUMENAL 16.5 KDA PROTEIN, CHLOROPLASTIC"/>
    <property type="match status" value="1"/>
</dbReference>
<evidence type="ECO:0000259" key="2">
    <source>
        <dbReference type="Pfam" id="PF20675"/>
    </source>
</evidence>
<proteinExistence type="predicted"/>
<dbReference type="GO" id="GO:0010206">
    <property type="term" value="P:photosystem II repair"/>
    <property type="evidence" value="ECO:0007669"/>
    <property type="project" value="InterPro"/>
</dbReference>
<dbReference type="InterPro" id="IPR049072">
    <property type="entry name" value="MPH2_C"/>
</dbReference>
<gene>
    <name evidence="3" type="ORF">PPRO1316_LOCUS1780</name>
</gene>
<evidence type="ECO:0000256" key="1">
    <source>
        <dbReference type="SAM" id="MobiDB-lite"/>
    </source>
</evidence>
<protein>
    <recommendedName>
        <fullName evidence="2">Maintenance of Photosystem II under High light 2 C-terminal domain-containing protein</fullName>
    </recommendedName>
</protein>
<feature type="region of interest" description="Disordered" evidence="1">
    <location>
        <begin position="1"/>
        <end position="27"/>
    </location>
</feature>
<dbReference type="AlphaFoldDB" id="A0A7S2YXP9"/>
<feature type="domain" description="Maintenance of Photosystem II under High light 2 C-terminal" evidence="2">
    <location>
        <begin position="110"/>
        <end position="209"/>
    </location>
</feature>
<reference evidence="3" key="1">
    <citation type="submission" date="2021-01" db="EMBL/GenBank/DDBJ databases">
        <authorList>
            <person name="Corre E."/>
            <person name="Pelletier E."/>
            <person name="Niang G."/>
            <person name="Scheremetjew M."/>
            <person name="Finn R."/>
            <person name="Kale V."/>
            <person name="Holt S."/>
            <person name="Cochrane G."/>
            <person name="Meng A."/>
            <person name="Brown T."/>
            <person name="Cohen L."/>
        </authorList>
    </citation>
    <scope>NUCLEOTIDE SEQUENCE</scope>
    <source>
        <strain evidence="3">RCC2336</strain>
    </source>
</reference>
<name>A0A7S2YXP9_9CHLO</name>
<organism evidence="3">
    <name type="scientific">Pycnococcus provasolii</name>
    <dbReference type="NCBI Taxonomy" id="41880"/>
    <lineage>
        <taxon>Eukaryota</taxon>
        <taxon>Viridiplantae</taxon>
        <taxon>Chlorophyta</taxon>
        <taxon>Pseudoscourfieldiophyceae</taxon>
        <taxon>Pseudoscourfieldiales</taxon>
        <taxon>Pycnococcaceae</taxon>
        <taxon>Pycnococcus</taxon>
    </lineage>
</organism>
<dbReference type="EMBL" id="HBHV01002472">
    <property type="protein sequence ID" value="CAE0011151.1"/>
    <property type="molecule type" value="Transcribed_RNA"/>
</dbReference>